<sequence>MSNNFRDVHTFDGTLGQHFTPTKSFTKEEKKEVIIKFCEKLQHQLAKDMIHLIVNDLNTENNIDRSNNLDSSDVLVEICSKVDGSDIDMSFIEEQIIDIALLGPCPEGRSTRFLQIWQAIKDC</sequence>
<organism evidence="1">
    <name type="scientific">uncultured organism MedDCM-OCT-S09-C213</name>
    <dbReference type="NCBI Taxonomy" id="743647"/>
    <lineage>
        <taxon>unclassified sequences</taxon>
        <taxon>environmental samples</taxon>
    </lineage>
</organism>
<accession>D6PJD8</accession>
<dbReference type="AlphaFoldDB" id="D6PJD8"/>
<reference evidence="1" key="1">
    <citation type="journal article" date="2010" name="ISME J.">
        <title>Metagenome of the Mediterranean deep chlorophyll maximum studied by direct and fosmid library 454 pyrosequencing.</title>
        <authorList>
            <person name="Ghai R."/>
            <person name="Martin-Cuadrado A.B."/>
            <person name="Molto A.G."/>
            <person name="Heredia I.G."/>
            <person name="Cabrera R."/>
            <person name="Martin J."/>
            <person name="Verdu M."/>
            <person name="Deschamps P."/>
            <person name="Moreira D."/>
            <person name="Lopez-Garcia P."/>
            <person name="Mira A."/>
            <person name="Rodriguez-Valera F."/>
        </authorList>
    </citation>
    <scope>NUCLEOTIDE SEQUENCE</scope>
</reference>
<proteinExistence type="predicted"/>
<dbReference type="EMBL" id="GU943103">
    <property type="protein sequence ID" value="ADD95839.1"/>
    <property type="molecule type" value="Genomic_DNA"/>
</dbReference>
<name>D6PJD8_9ZZZZ</name>
<evidence type="ECO:0000313" key="1">
    <source>
        <dbReference type="EMBL" id="ADD95839.1"/>
    </source>
</evidence>
<protein>
    <submittedName>
        <fullName evidence="1">Uncharacterized protein</fullName>
    </submittedName>
</protein>